<keyword evidence="4" id="KW-0677">Repeat</keyword>
<accession>A0A834X9I0</accession>
<dbReference type="Gene3D" id="3.30.430.20">
    <property type="entry name" value="Gnk2 domain, C-X8-C-X2-C motif"/>
    <property type="match status" value="2"/>
</dbReference>
<dbReference type="InterPro" id="IPR001245">
    <property type="entry name" value="Ser-Thr/Tyr_kinase_cat_dom"/>
</dbReference>
<keyword evidence="8 12" id="KW-0675">Receptor</keyword>
<dbReference type="FunFam" id="3.30.430.20:FF:000002">
    <property type="entry name" value="Cysteine-rich receptor-like protein kinase 10"/>
    <property type="match status" value="1"/>
</dbReference>
<comment type="caution">
    <text evidence="12">The sequence shown here is derived from an EMBL/GenBank/DDBJ whole genome shotgun (WGS) entry which is preliminary data.</text>
</comment>
<protein>
    <submittedName>
        <fullName evidence="12">Cysteine-rich receptor-like protein kinase 15 isoform X1</fullName>
    </submittedName>
</protein>
<evidence type="ECO:0000256" key="9">
    <source>
        <dbReference type="SAM" id="Phobius"/>
    </source>
</evidence>
<evidence type="ECO:0000256" key="1">
    <source>
        <dbReference type="ARBA" id="ARBA00022527"/>
    </source>
</evidence>
<dbReference type="Proteomes" id="UP000634136">
    <property type="component" value="Unassembled WGS sequence"/>
</dbReference>
<dbReference type="GO" id="GO:0005524">
    <property type="term" value="F:ATP binding"/>
    <property type="evidence" value="ECO:0007669"/>
    <property type="project" value="UniProtKB-KW"/>
</dbReference>
<feature type="transmembrane region" description="Helical" evidence="9">
    <location>
        <begin position="265"/>
        <end position="292"/>
    </location>
</feature>
<dbReference type="OrthoDB" id="1430181at2759"/>
<organism evidence="12 13">
    <name type="scientific">Senna tora</name>
    <dbReference type="NCBI Taxonomy" id="362788"/>
    <lineage>
        <taxon>Eukaryota</taxon>
        <taxon>Viridiplantae</taxon>
        <taxon>Streptophyta</taxon>
        <taxon>Embryophyta</taxon>
        <taxon>Tracheophyta</taxon>
        <taxon>Spermatophyta</taxon>
        <taxon>Magnoliopsida</taxon>
        <taxon>eudicotyledons</taxon>
        <taxon>Gunneridae</taxon>
        <taxon>Pentapetalae</taxon>
        <taxon>rosids</taxon>
        <taxon>fabids</taxon>
        <taxon>Fabales</taxon>
        <taxon>Fabaceae</taxon>
        <taxon>Caesalpinioideae</taxon>
        <taxon>Cassia clade</taxon>
        <taxon>Senna</taxon>
    </lineage>
</organism>
<evidence type="ECO:0000256" key="3">
    <source>
        <dbReference type="ARBA" id="ARBA00022729"/>
    </source>
</evidence>
<evidence type="ECO:0000256" key="4">
    <source>
        <dbReference type="ARBA" id="ARBA00022737"/>
    </source>
</evidence>
<evidence type="ECO:0000256" key="8">
    <source>
        <dbReference type="ARBA" id="ARBA00023170"/>
    </source>
</evidence>
<keyword evidence="9" id="KW-0472">Membrane</keyword>
<feature type="domain" description="Gnk2-homologous" evidence="11">
    <location>
        <begin position="138"/>
        <end position="248"/>
    </location>
</feature>
<dbReference type="PROSITE" id="PS51473">
    <property type="entry name" value="GNK2"/>
    <property type="match status" value="2"/>
</dbReference>
<feature type="signal peptide" evidence="10">
    <location>
        <begin position="1"/>
        <end position="21"/>
    </location>
</feature>
<name>A0A834X9I0_9FABA</name>
<keyword evidence="7" id="KW-0067">ATP-binding</keyword>
<dbReference type="FunFam" id="3.30.430.20:FF:000003">
    <property type="entry name" value="Cysteine-rich RLK (RECEPTOR-like protein kinase) 10"/>
    <property type="match status" value="1"/>
</dbReference>
<dbReference type="CDD" id="cd23509">
    <property type="entry name" value="Gnk2-like"/>
    <property type="match status" value="2"/>
</dbReference>
<feature type="domain" description="Gnk2-homologous" evidence="11">
    <location>
        <begin position="28"/>
        <end position="133"/>
    </location>
</feature>
<gene>
    <name evidence="12" type="ORF">G2W53_002998</name>
</gene>
<dbReference type="Pfam" id="PF07714">
    <property type="entry name" value="PK_Tyr_Ser-Thr"/>
    <property type="match status" value="1"/>
</dbReference>
<evidence type="ECO:0000256" key="6">
    <source>
        <dbReference type="ARBA" id="ARBA00022777"/>
    </source>
</evidence>
<keyword evidence="13" id="KW-1185">Reference proteome</keyword>
<dbReference type="InterPro" id="IPR002902">
    <property type="entry name" value="GNK2"/>
</dbReference>
<keyword evidence="2" id="KW-0808">Transferase</keyword>
<evidence type="ECO:0000313" key="13">
    <source>
        <dbReference type="Proteomes" id="UP000634136"/>
    </source>
</evidence>
<dbReference type="AlphaFoldDB" id="A0A834X9I0"/>
<dbReference type="Pfam" id="PF01657">
    <property type="entry name" value="Stress-antifung"/>
    <property type="match status" value="2"/>
</dbReference>
<keyword evidence="5" id="KW-0547">Nucleotide-binding</keyword>
<proteinExistence type="predicted"/>
<keyword evidence="1" id="KW-0723">Serine/threonine-protein kinase</keyword>
<evidence type="ECO:0000256" key="7">
    <source>
        <dbReference type="ARBA" id="ARBA00022840"/>
    </source>
</evidence>
<dbReference type="Gene3D" id="3.30.200.20">
    <property type="entry name" value="Phosphorylase Kinase, domain 1"/>
    <property type="match status" value="1"/>
</dbReference>
<keyword evidence="9" id="KW-1133">Transmembrane helix</keyword>
<dbReference type="InterPro" id="IPR011009">
    <property type="entry name" value="Kinase-like_dom_sf"/>
</dbReference>
<dbReference type="SUPFAM" id="SSF56112">
    <property type="entry name" value="Protein kinase-like (PK-like)"/>
    <property type="match status" value="2"/>
</dbReference>
<feature type="chain" id="PRO_5032937127" evidence="10">
    <location>
        <begin position="22"/>
        <end position="528"/>
    </location>
</feature>
<evidence type="ECO:0000259" key="11">
    <source>
        <dbReference type="PROSITE" id="PS51473"/>
    </source>
</evidence>
<sequence>MFLFKNSLLLYGFLLTTLVASQVFGAPAYDGHYCKNDSSYLPNSTFQRNLDVLLSSLVSNASQDDTGSYNGVMGFGTTDAINGHYLCRGDLTVSACHDCVAAAADQIILKCPNQTEAVIWYDVCTLRFTNSYFRPDSLVPGMNVKNESNVSSAEFNQFNQTVFGLLDDLSTEAANSQTQKKYAVGESAVATSSMTVYGLAQCLADLNSEQCETCVQNAAGTLPTCCGGSQGARVLLASCNVRYELYRFYNETTSSPPASSGKKKFGAGTIAMIVVLVLVFIILVCLGCYFLLRRSRKSNRRTILRQNFGLESANLESLLFNLATVEAATNKFSHQNKIGHGGFGEVYKVMQFFGYMSPEYAMHGQFSEKSDVFSFGVITLEVISGKRNARSLETNNVDDLLSHTWRHWRDGTPLEILDSDLKEACPHSEVIRCIQLGLLCVQENPDDRPTMAKIVSYLSSPSTELPLPRHPGFLMHNGIAINIGAGESSSGSKSLFSVNDVTISSSFPSSAFQALQQAPQILIELIQL</sequence>
<evidence type="ECO:0000256" key="5">
    <source>
        <dbReference type="ARBA" id="ARBA00022741"/>
    </source>
</evidence>
<evidence type="ECO:0000313" key="12">
    <source>
        <dbReference type="EMBL" id="KAF7840700.1"/>
    </source>
</evidence>
<dbReference type="EMBL" id="JAAIUW010000002">
    <property type="protein sequence ID" value="KAF7840700.1"/>
    <property type="molecule type" value="Genomic_DNA"/>
</dbReference>
<evidence type="ECO:0000256" key="10">
    <source>
        <dbReference type="SAM" id="SignalP"/>
    </source>
</evidence>
<dbReference type="GO" id="GO:0004674">
    <property type="term" value="F:protein serine/threonine kinase activity"/>
    <property type="evidence" value="ECO:0007669"/>
    <property type="project" value="UniProtKB-KW"/>
</dbReference>
<dbReference type="InterPro" id="IPR038408">
    <property type="entry name" value="GNK2_sf"/>
</dbReference>
<dbReference type="InterPro" id="IPR052059">
    <property type="entry name" value="CR_Ser/Thr_kinase"/>
</dbReference>
<dbReference type="Gene3D" id="1.10.510.10">
    <property type="entry name" value="Transferase(Phosphotransferase) domain 1"/>
    <property type="match status" value="1"/>
</dbReference>
<dbReference type="PANTHER" id="PTHR47973">
    <property type="entry name" value="CYSTEINE-RICH RECEPTOR-LIKE PROTEIN KINASE 3"/>
    <property type="match status" value="1"/>
</dbReference>
<keyword evidence="3 10" id="KW-0732">Signal</keyword>
<evidence type="ECO:0000256" key="2">
    <source>
        <dbReference type="ARBA" id="ARBA00022679"/>
    </source>
</evidence>
<dbReference type="CDD" id="cd12087">
    <property type="entry name" value="TM_EGFR-like"/>
    <property type="match status" value="1"/>
</dbReference>
<keyword evidence="6 12" id="KW-0418">Kinase</keyword>
<keyword evidence="9" id="KW-0812">Transmembrane</keyword>
<reference evidence="12" key="1">
    <citation type="submission" date="2020-09" db="EMBL/GenBank/DDBJ databases">
        <title>Genome-Enabled Discovery of Anthraquinone Biosynthesis in Senna tora.</title>
        <authorList>
            <person name="Kang S.-H."/>
            <person name="Pandey R.P."/>
            <person name="Lee C.-M."/>
            <person name="Sim J.-S."/>
            <person name="Jeong J.-T."/>
            <person name="Choi B.-S."/>
            <person name="Jung M."/>
            <person name="Ginzburg D."/>
            <person name="Zhao K."/>
            <person name="Won S.Y."/>
            <person name="Oh T.-J."/>
            <person name="Yu Y."/>
            <person name="Kim N.-H."/>
            <person name="Lee O.R."/>
            <person name="Lee T.-H."/>
            <person name="Bashyal P."/>
            <person name="Kim T.-S."/>
            <person name="Lee W.-H."/>
            <person name="Kawkins C."/>
            <person name="Kim C.-K."/>
            <person name="Kim J.S."/>
            <person name="Ahn B.O."/>
            <person name="Rhee S.Y."/>
            <person name="Sohng J.K."/>
        </authorList>
    </citation>
    <scope>NUCLEOTIDE SEQUENCE</scope>
    <source>
        <tissue evidence="12">Leaf</tissue>
    </source>
</reference>